<gene>
    <name evidence="2" type="ORF">M1O15_13990</name>
</gene>
<sequence length="89" mass="10239">MDGNEAVLRLPTDDELDRHPDPAAVLQSWLDALESDGVWSEREVHRAVLDSRHRTHHLRQLPTDEVLGHDEPDLAQPHLLDRRGTRAER</sequence>
<comment type="caution">
    <text evidence="2">The sequence shown here is derived from an EMBL/GenBank/DDBJ whole genome shotgun (WGS) entry which is preliminary data.</text>
</comment>
<dbReference type="EMBL" id="JALPTH010000012">
    <property type="protein sequence ID" value="MCK8678486.1"/>
    <property type="molecule type" value="Genomic_DNA"/>
</dbReference>
<evidence type="ECO:0000313" key="2">
    <source>
        <dbReference type="EMBL" id="MCK8678486.1"/>
    </source>
</evidence>
<feature type="compositionally biased region" description="Basic and acidic residues" evidence="1">
    <location>
        <begin position="79"/>
        <end position="89"/>
    </location>
</feature>
<protein>
    <submittedName>
        <fullName evidence="2">Uncharacterized protein</fullName>
    </submittedName>
</protein>
<proteinExistence type="predicted"/>
<accession>A0ABT0IAY2</accession>
<name>A0ABT0IAY2_9ACTN</name>
<feature type="region of interest" description="Disordered" evidence="1">
    <location>
        <begin position="60"/>
        <end position="89"/>
    </location>
</feature>
<organism evidence="2 3">
    <name type="scientific">Streptomyces lichenis</name>
    <dbReference type="NCBI Taxonomy" id="2306967"/>
    <lineage>
        <taxon>Bacteria</taxon>
        <taxon>Bacillati</taxon>
        <taxon>Actinomycetota</taxon>
        <taxon>Actinomycetes</taxon>
        <taxon>Kitasatosporales</taxon>
        <taxon>Streptomycetaceae</taxon>
        <taxon>Streptomyces</taxon>
    </lineage>
</organism>
<dbReference type="Proteomes" id="UP001522868">
    <property type="component" value="Unassembled WGS sequence"/>
</dbReference>
<dbReference type="RefSeq" id="WP_248634134.1">
    <property type="nucleotide sequence ID" value="NZ_JALPTH010000012.1"/>
</dbReference>
<evidence type="ECO:0000256" key="1">
    <source>
        <dbReference type="SAM" id="MobiDB-lite"/>
    </source>
</evidence>
<evidence type="ECO:0000313" key="3">
    <source>
        <dbReference type="Proteomes" id="UP001522868"/>
    </source>
</evidence>
<keyword evidence="3" id="KW-1185">Reference proteome</keyword>
<reference evidence="2 3" key="1">
    <citation type="submission" date="2022-04" db="EMBL/GenBank/DDBJ databases">
        <title>Streptomyces sp. nov. LCR6-01 isolated from Lichen of Dirinaria sp.</title>
        <authorList>
            <person name="Kanchanasin P."/>
            <person name="Tanasupawat S."/>
            <person name="Phongsopitanun W."/>
        </authorList>
    </citation>
    <scope>NUCLEOTIDE SEQUENCE [LARGE SCALE GENOMIC DNA]</scope>
    <source>
        <strain evidence="2 3">LCR6-01</strain>
    </source>
</reference>